<protein>
    <submittedName>
        <fullName evidence="1">Uncharacterized protein</fullName>
    </submittedName>
</protein>
<evidence type="ECO:0000313" key="1">
    <source>
        <dbReference type="EMBL" id="PSU51413.1"/>
    </source>
</evidence>
<dbReference type="AlphaFoldDB" id="A0A2T3JQQ3"/>
<keyword evidence="2" id="KW-1185">Reference proteome</keyword>
<reference evidence="1 2" key="1">
    <citation type="submission" date="2018-01" db="EMBL/GenBank/DDBJ databases">
        <title>Whole genome sequencing of Histamine producing bacteria.</title>
        <authorList>
            <person name="Butler K."/>
        </authorList>
    </citation>
    <scope>NUCLEOTIDE SEQUENCE [LARGE SCALE GENOMIC DNA]</scope>
    <source>
        <strain evidence="1 2">JCM 12947</strain>
    </source>
</reference>
<dbReference type="Proteomes" id="UP000240987">
    <property type="component" value="Unassembled WGS sequence"/>
</dbReference>
<name>A0A2T3JQQ3_9GAMM</name>
<proteinExistence type="predicted"/>
<comment type="caution">
    <text evidence="1">The sequence shown here is derived from an EMBL/GenBank/DDBJ whole genome shotgun (WGS) entry which is preliminary data.</text>
</comment>
<gene>
    <name evidence="1" type="ORF">C9J12_00235</name>
</gene>
<dbReference type="EMBL" id="PYMJ01000001">
    <property type="protein sequence ID" value="PSU51413.1"/>
    <property type="molecule type" value="Genomic_DNA"/>
</dbReference>
<sequence length="60" mass="6876">MDMSFFIIALSTHRSLSLITIFILAWWAFPPAITINLGVESKVNKKAKIIYFGFLLFINI</sequence>
<evidence type="ECO:0000313" key="2">
    <source>
        <dbReference type="Proteomes" id="UP000240987"/>
    </source>
</evidence>
<organism evidence="1 2">
    <name type="scientific">Photobacterium frigidiphilum</name>
    <dbReference type="NCBI Taxonomy" id="264736"/>
    <lineage>
        <taxon>Bacteria</taxon>
        <taxon>Pseudomonadati</taxon>
        <taxon>Pseudomonadota</taxon>
        <taxon>Gammaproteobacteria</taxon>
        <taxon>Vibrionales</taxon>
        <taxon>Vibrionaceae</taxon>
        <taxon>Photobacterium</taxon>
    </lineage>
</organism>
<accession>A0A2T3JQQ3</accession>